<dbReference type="InterPro" id="IPR038071">
    <property type="entry name" value="UROD/MetE-like_sf"/>
</dbReference>
<protein>
    <recommendedName>
        <fullName evidence="3">Methionine synthase</fullName>
    </recommendedName>
</protein>
<evidence type="ECO:0000313" key="2">
    <source>
        <dbReference type="Proteomes" id="UP000823928"/>
    </source>
</evidence>
<dbReference type="AlphaFoldDB" id="A0A9D1F012"/>
<reference evidence="1" key="2">
    <citation type="journal article" date="2021" name="PeerJ">
        <title>Extensive microbial diversity within the chicken gut microbiome revealed by metagenomics and culture.</title>
        <authorList>
            <person name="Gilroy R."/>
            <person name="Ravi A."/>
            <person name="Getino M."/>
            <person name="Pursley I."/>
            <person name="Horton D.L."/>
            <person name="Alikhan N.F."/>
            <person name="Baker D."/>
            <person name="Gharbi K."/>
            <person name="Hall N."/>
            <person name="Watson M."/>
            <person name="Adriaenssens E.M."/>
            <person name="Foster-Nyarko E."/>
            <person name="Jarju S."/>
            <person name="Secka A."/>
            <person name="Antonio M."/>
            <person name="Oren A."/>
            <person name="Chaudhuri R.R."/>
            <person name="La Ragione R."/>
            <person name="Hildebrand F."/>
            <person name="Pallen M.J."/>
        </authorList>
    </citation>
    <scope>NUCLEOTIDE SEQUENCE</scope>
    <source>
        <strain evidence="1">6276</strain>
    </source>
</reference>
<proteinExistence type="predicted"/>
<gene>
    <name evidence="1" type="ORF">IAC10_10685</name>
</gene>
<organism evidence="1 2">
    <name type="scientific">Candidatus Scatousia excrementigallinarum</name>
    <dbReference type="NCBI Taxonomy" id="2840935"/>
    <lineage>
        <taxon>Bacteria</taxon>
        <taxon>Candidatus Scatousia</taxon>
    </lineage>
</organism>
<comment type="caution">
    <text evidence="1">The sequence shown here is derived from an EMBL/GenBank/DDBJ whole genome shotgun (WGS) entry which is preliminary data.</text>
</comment>
<name>A0A9D1F012_9BACT</name>
<dbReference type="SUPFAM" id="SSF51726">
    <property type="entry name" value="UROD/MetE-like"/>
    <property type="match status" value="1"/>
</dbReference>
<reference evidence="1" key="1">
    <citation type="submission" date="2020-10" db="EMBL/GenBank/DDBJ databases">
        <authorList>
            <person name="Gilroy R."/>
        </authorList>
    </citation>
    <scope>NUCLEOTIDE SEQUENCE</scope>
    <source>
        <strain evidence="1">6276</strain>
    </source>
</reference>
<dbReference type="Gene3D" id="3.20.20.210">
    <property type="match status" value="1"/>
</dbReference>
<dbReference type="Proteomes" id="UP000823928">
    <property type="component" value="Unassembled WGS sequence"/>
</dbReference>
<sequence length="355" mass="40037">MRDLSKLKLNCLAIGSLPHNNLNKAMALVENCFSQTPFWPQLVKVNKNEDMIIQFLEKMPSFFIGKDYLDTEYDEFFEDLEQFFMDYEEVMSDFNSEVLDKYAVSENFSSSFPEFIKLIKKYKPDFAKGQIVGPFTLSTTLVDKEGKCAFYDETLREIIVKTLILKALWQIREIKAANPDTIPIIFIDEPSISQLGTSAFVTISQDEVRDLFREVSESIKTAGALSAIHCCGKCDWSVPISAGVDIINLDAYSFAQNLSLFKDDVNNFLKKGGRIAWGVVPTLDKDALEAADMTVMIEKFNDAVKYLTDKGLDEKLVIDNSIITPSCGAGSLSEELAEKAMNLTKDLSENLKKRY</sequence>
<evidence type="ECO:0000313" key="1">
    <source>
        <dbReference type="EMBL" id="HIS37075.1"/>
    </source>
</evidence>
<dbReference type="EMBL" id="DVIU01000211">
    <property type="protein sequence ID" value="HIS37075.1"/>
    <property type="molecule type" value="Genomic_DNA"/>
</dbReference>
<evidence type="ECO:0008006" key="3">
    <source>
        <dbReference type="Google" id="ProtNLM"/>
    </source>
</evidence>
<accession>A0A9D1F012</accession>